<sequence length="630" mass="71973">MSGLEALGAAASIIGVVGALKTCIDLLEIISTARGADLELEHLLVHLQWQRIRFYCWVQETGFTEAIIQDDERPAMQASDMLEFIQDDFRRGHILSHIQRSVANMNKCLKEAKPTLERYFSNRPSSNESWRTRLDRFLNPSNALTSAVVGGREAAQPKLGLWARIRWASCDGKQLTHLVDTLRKYNTELADLLPFYRMARFERRIGRVLVTTRQLAASLADISSKINTTSDIGTGQFGRQYSLMAQLLESKHQTEVLERDQPKPVDMSNNEHVEALTLAPTIAASQASLNLRASEVRFDRRGTEVFRTREFGSRETSPLIIEWRHYSSEETRETRSSIDIRVHMLAMQLQQLSALHHTGVLPCLGYFHDPKRYRYGIAFHYPRGDSAASPTSLADRLNQDQPRRIRRDLGDRLRASRSLIGTVYQMLSVNWLHKNISSSNVLLFEVEKDSYTVETPFLCGFDLTRRDNDMEPSGKLPSIYLNNFPSLNERLYWHPTRTAAVPDLTASAVGYTLPLTRYRREFDIYSLGVVLLEIGLWCPIKRIFKDCQTEDLGVFSEQLKTKYVPELRGRMGRVYADVVVNCLKGNFGEGYIPLHDGSESSAEDDKELRRRRFLEDFERKVVCMIETPVG</sequence>
<name>A0A2H3I5C8_FUSOX</name>
<accession>A0A2H3I5C8</accession>
<dbReference type="EMBL" id="MABQ02000001">
    <property type="protein sequence ID" value="PCD46484.1"/>
    <property type="molecule type" value="Genomic_DNA"/>
</dbReference>
<dbReference type="InterPro" id="IPR029498">
    <property type="entry name" value="HeLo_dom"/>
</dbReference>
<evidence type="ECO:0000313" key="2">
    <source>
        <dbReference type="EMBL" id="PCD46484.1"/>
    </source>
</evidence>
<evidence type="ECO:0000313" key="3">
    <source>
        <dbReference type="Proteomes" id="UP000219602"/>
    </source>
</evidence>
<dbReference type="PROSITE" id="PS50011">
    <property type="entry name" value="PROTEIN_KINASE_DOM"/>
    <property type="match status" value="1"/>
</dbReference>
<reference evidence="2 3" key="1">
    <citation type="journal article" date="2016" name="Environ. Microbiol.">
        <title>Effector profiles distinguish formae speciales of Fusarium oxysporum.</title>
        <authorList>
            <person name="van Dam P."/>
            <person name="Fokkens L."/>
            <person name="Schmidt S.M."/>
            <person name="Linmans J.H."/>
            <person name="Kistler H.C."/>
            <person name="Ma L.J."/>
            <person name="Rep M."/>
        </authorList>
    </citation>
    <scope>NUCLEOTIDE SEQUENCE [LARGE SCALE GENOMIC DNA]</scope>
    <source>
        <strain evidence="2 3">Forc016</strain>
    </source>
</reference>
<comment type="caution">
    <text evidence="2">The sequence shown here is derived from an EMBL/GenBank/DDBJ whole genome shotgun (WGS) entry which is preliminary data.</text>
</comment>
<dbReference type="GO" id="GO:0005524">
    <property type="term" value="F:ATP binding"/>
    <property type="evidence" value="ECO:0007669"/>
    <property type="project" value="InterPro"/>
</dbReference>
<gene>
    <name evidence="2" type="ORF">AU210_001890</name>
</gene>
<dbReference type="InterPro" id="IPR000719">
    <property type="entry name" value="Prot_kinase_dom"/>
</dbReference>
<dbReference type="Proteomes" id="UP000219602">
    <property type="component" value="Chromosome 1"/>
</dbReference>
<dbReference type="Pfam" id="PF14479">
    <property type="entry name" value="HeLo"/>
    <property type="match status" value="1"/>
</dbReference>
<feature type="domain" description="Protein kinase" evidence="1">
    <location>
        <begin position="226"/>
        <end position="630"/>
    </location>
</feature>
<organism evidence="2 3">
    <name type="scientific">Fusarium oxysporum f. sp. radicis-cucumerinum</name>
    <dbReference type="NCBI Taxonomy" id="327505"/>
    <lineage>
        <taxon>Eukaryota</taxon>
        <taxon>Fungi</taxon>
        <taxon>Dikarya</taxon>
        <taxon>Ascomycota</taxon>
        <taxon>Pezizomycotina</taxon>
        <taxon>Sordariomycetes</taxon>
        <taxon>Hypocreomycetidae</taxon>
        <taxon>Hypocreales</taxon>
        <taxon>Nectriaceae</taxon>
        <taxon>Fusarium</taxon>
        <taxon>Fusarium oxysporum species complex</taxon>
    </lineage>
</organism>
<dbReference type="Gene3D" id="1.20.120.1020">
    <property type="entry name" value="Prion-inhibition and propagation, HeLo domain"/>
    <property type="match status" value="1"/>
</dbReference>
<dbReference type="PANTHER" id="PTHR37542">
    <property type="entry name" value="HELO DOMAIN-CONTAINING PROTEIN-RELATED"/>
    <property type="match status" value="1"/>
</dbReference>
<dbReference type="Gene3D" id="1.10.510.10">
    <property type="entry name" value="Transferase(Phosphotransferase) domain 1"/>
    <property type="match status" value="1"/>
</dbReference>
<protein>
    <recommendedName>
        <fullName evidence="1">Protein kinase domain-containing protein</fullName>
    </recommendedName>
</protein>
<dbReference type="SUPFAM" id="SSF56112">
    <property type="entry name" value="Protein kinase-like (PK-like)"/>
    <property type="match status" value="1"/>
</dbReference>
<proteinExistence type="predicted"/>
<dbReference type="AlphaFoldDB" id="A0A2H3I5C8"/>
<dbReference type="GO" id="GO:0004672">
    <property type="term" value="F:protein kinase activity"/>
    <property type="evidence" value="ECO:0007669"/>
    <property type="project" value="InterPro"/>
</dbReference>
<evidence type="ECO:0000259" key="1">
    <source>
        <dbReference type="PROSITE" id="PS50011"/>
    </source>
</evidence>
<dbReference type="InterPro" id="IPR038305">
    <property type="entry name" value="HeLo_sf"/>
</dbReference>
<dbReference type="InterPro" id="IPR011009">
    <property type="entry name" value="Kinase-like_dom_sf"/>
</dbReference>
<reference evidence="2 3" key="2">
    <citation type="journal article" date="2017" name="Sci. Rep.">
        <title>A mobile pathogenicity chromosome in Fusarium oxysporum for infection of multiple cucurbit species.</title>
        <authorList>
            <person name="van Dam P."/>
            <person name="Fokkens L."/>
            <person name="Ayukawa Y."/>
            <person name="van der Gragt M."/>
            <person name="Ter Horst A."/>
            <person name="Brankovics B."/>
            <person name="Houterman P.M."/>
            <person name="Arie T."/>
            <person name="Rep M."/>
        </authorList>
    </citation>
    <scope>NUCLEOTIDE SEQUENCE [LARGE SCALE GENOMIC DNA]</scope>
    <source>
        <strain evidence="2 3">Forc016</strain>
    </source>
</reference>